<evidence type="ECO:0000313" key="5">
    <source>
        <dbReference type="Proteomes" id="UP000186804"/>
    </source>
</evidence>
<evidence type="ECO:0000256" key="1">
    <source>
        <dbReference type="ARBA" id="ARBA00004123"/>
    </source>
</evidence>
<protein>
    <submittedName>
        <fullName evidence="4">G10 protein</fullName>
    </submittedName>
</protein>
<dbReference type="VEuPathDB" id="CryptoDB:cand_029090"/>
<dbReference type="PRINTS" id="PR00322">
    <property type="entry name" value="G10"/>
</dbReference>
<accession>A0A1J4MNK9</accession>
<dbReference type="EMBL" id="LRBS01000080">
    <property type="protein sequence ID" value="OII75825.1"/>
    <property type="molecule type" value="Genomic_DNA"/>
</dbReference>
<evidence type="ECO:0000313" key="4">
    <source>
        <dbReference type="EMBL" id="OII75825.1"/>
    </source>
</evidence>
<organism evidence="4 5">
    <name type="scientific">Cryptosporidium andersoni</name>
    <dbReference type="NCBI Taxonomy" id="117008"/>
    <lineage>
        <taxon>Eukaryota</taxon>
        <taxon>Sar</taxon>
        <taxon>Alveolata</taxon>
        <taxon>Apicomplexa</taxon>
        <taxon>Conoidasida</taxon>
        <taxon>Coccidia</taxon>
        <taxon>Eucoccidiorida</taxon>
        <taxon>Eimeriorina</taxon>
        <taxon>Cryptosporidiidae</taxon>
        <taxon>Cryptosporidium</taxon>
    </lineage>
</organism>
<dbReference type="OrthoDB" id="277109at2759"/>
<dbReference type="Proteomes" id="UP000186804">
    <property type="component" value="Unassembled WGS sequence"/>
</dbReference>
<dbReference type="GO" id="GO:0005681">
    <property type="term" value="C:spliceosomal complex"/>
    <property type="evidence" value="ECO:0007669"/>
    <property type="project" value="TreeGrafter"/>
</dbReference>
<comment type="similarity">
    <text evidence="2">Belongs to the BUD31 (G10) family.</text>
</comment>
<keyword evidence="3" id="KW-0539">Nucleus</keyword>
<reference evidence="4 5" key="1">
    <citation type="submission" date="2016-10" db="EMBL/GenBank/DDBJ databases">
        <title>Reductive evolution of mitochondrial metabolism and differential evolution of invasion-related proteins in Cryptosporidium.</title>
        <authorList>
            <person name="Liu S."/>
            <person name="Roellig D.M."/>
            <person name="Guo Y."/>
            <person name="Li N."/>
            <person name="Frace M.A."/>
            <person name="Tang K."/>
            <person name="Zhang L."/>
            <person name="Feng Y."/>
            <person name="Xiao L."/>
        </authorList>
    </citation>
    <scope>NUCLEOTIDE SEQUENCE [LARGE SCALE GENOMIC DNA]</scope>
    <source>
        <strain evidence="4">30847</strain>
    </source>
</reference>
<dbReference type="PANTHER" id="PTHR19411">
    <property type="entry name" value="PROTEIN BUD31-RELATED"/>
    <property type="match status" value="1"/>
</dbReference>
<dbReference type="GeneID" id="92367093"/>
<comment type="subcellular location">
    <subcellularLocation>
        <location evidence="1">Nucleus</location>
    </subcellularLocation>
</comment>
<dbReference type="GO" id="GO:0000398">
    <property type="term" value="P:mRNA splicing, via spliceosome"/>
    <property type="evidence" value="ECO:0007669"/>
    <property type="project" value="TreeGrafter"/>
</dbReference>
<dbReference type="AlphaFoldDB" id="A0A1J4MNK9"/>
<evidence type="ECO:0000256" key="3">
    <source>
        <dbReference type="ARBA" id="ARBA00023242"/>
    </source>
</evidence>
<comment type="caution">
    <text evidence="4">The sequence shown here is derived from an EMBL/GenBank/DDBJ whole genome shotgun (WGS) entry which is preliminary data.</text>
</comment>
<gene>
    <name evidence="4" type="ORF">cand_029090</name>
</gene>
<dbReference type="Pfam" id="PF01125">
    <property type="entry name" value="BUD31"/>
    <property type="match status" value="1"/>
</dbReference>
<name>A0A1J4MNK9_9CRYT</name>
<evidence type="ECO:0000256" key="2">
    <source>
        <dbReference type="ARBA" id="ARBA00005287"/>
    </source>
</evidence>
<dbReference type="PANTHER" id="PTHR19411:SF0">
    <property type="entry name" value="PROTEIN BUD31 HOMOLOG"/>
    <property type="match status" value="1"/>
</dbReference>
<dbReference type="RefSeq" id="XP_067067671.1">
    <property type="nucleotide sequence ID" value="XM_067213136.1"/>
</dbReference>
<keyword evidence="5" id="KW-1185">Reference proteome</keyword>
<dbReference type="InterPro" id="IPR001748">
    <property type="entry name" value="BUD31"/>
</dbReference>
<sequence length="143" mass="16821">MVRAYTSIPPPEGWEIVKDRLEEFEKMMRNIDKGLHQGRKKNELMWPIFQINHLRSRYLYNLYYIDKSINKELYEYCLKQGHGDRELITKWKKPGYEYLCCMNCITNINTNYGTTCICRVPKADLNNNISIECSNCGCTGCSS</sequence>
<proteinExistence type="inferred from homology"/>